<organism evidence="2">
    <name type="scientific">marine sediment metagenome</name>
    <dbReference type="NCBI Taxonomy" id="412755"/>
    <lineage>
        <taxon>unclassified sequences</taxon>
        <taxon>metagenomes</taxon>
        <taxon>ecological metagenomes</taxon>
    </lineage>
</organism>
<comment type="caution">
    <text evidence="2">The sequence shown here is derived from an EMBL/GenBank/DDBJ whole genome shotgun (WGS) entry which is preliminary data.</text>
</comment>
<proteinExistence type="predicted"/>
<dbReference type="Pfam" id="PF00932">
    <property type="entry name" value="LTD"/>
    <property type="match status" value="1"/>
</dbReference>
<sequence length="491" mass="54934">PADQQVQVNIDQTTSTSGSYTVLTTANVLINEFMASNGSQLPLVLGELLDGDGESSDWLELFNADSLEVDISGWYLTDNENNLYKWEFPDSFPPLSAGAGYPIVFASGKDDANYPYIDPSGYYHTNFRLNVGGDYLALVAPDGATIVHDYNGCEYDVNEFGYPDQRRNYSYGIVSNDPNQEHYFEIATPEMFNFFPLDGVVADTKFSVDRGFYETPFSVEITTETEGADIHYTLDCSEPTETYGTDYTGPIGVTGSTSLRAVAFKTDYLPTNVDTHTYIFLDDVLTQSDDQSALGLPSEWINGVSSSQPRMVRDADYEIDPDVTLAKSDLTTIPAISIVMKADDWFGEYTGIYTNSMQRASSDLFWEKPGSVELIYPNPNVGEEFQLNAGVRITGELARWPVVNKKQGIRLLFKGDYGPTKLRSSFFPDSDVERFDTLVMRSHWGSSWAQEPNFTTHYPGYPSWLDSMDPTTALYIRDQYALDCYRDTGHI</sequence>
<feature type="domain" description="LTD" evidence="1">
    <location>
        <begin position="16"/>
        <end position="164"/>
    </location>
</feature>
<dbReference type="Pfam" id="PF13290">
    <property type="entry name" value="CHB_HEX_C_1"/>
    <property type="match status" value="1"/>
</dbReference>
<protein>
    <recommendedName>
        <fullName evidence="1">LTD domain-containing protein</fullName>
    </recommendedName>
</protein>
<dbReference type="InterPro" id="IPR059177">
    <property type="entry name" value="GH29D-like_dom"/>
</dbReference>
<dbReference type="InterPro" id="IPR001322">
    <property type="entry name" value="Lamin_tail_dom"/>
</dbReference>
<reference evidence="2" key="1">
    <citation type="journal article" date="2014" name="Front. Microbiol.">
        <title>High frequency of phylogenetically diverse reductive dehalogenase-homologous genes in deep subseafloor sedimentary metagenomes.</title>
        <authorList>
            <person name="Kawai M."/>
            <person name="Futagami T."/>
            <person name="Toyoda A."/>
            <person name="Takaki Y."/>
            <person name="Nishi S."/>
            <person name="Hori S."/>
            <person name="Arai W."/>
            <person name="Tsubouchi T."/>
            <person name="Morono Y."/>
            <person name="Uchiyama I."/>
            <person name="Ito T."/>
            <person name="Fujiyama A."/>
            <person name="Inagaki F."/>
            <person name="Takami H."/>
        </authorList>
    </citation>
    <scope>NUCLEOTIDE SEQUENCE</scope>
    <source>
        <strain evidence="2">Expedition CK06-06</strain>
    </source>
</reference>
<accession>X0RU53</accession>
<evidence type="ECO:0000313" key="2">
    <source>
        <dbReference type="EMBL" id="GAF72374.1"/>
    </source>
</evidence>
<dbReference type="AlphaFoldDB" id="X0RU53"/>
<name>X0RU53_9ZZZZ</name>
<dbReference type="SUPFAM" id="SSF74853">
    <property type="entry name" value="Lamin A/C globular tail domain"/>
    <property type="match status" value="1"/>
</dbReference>
<dbReference type="EMBL" id="BARS01002760">
    <property type="protein sequence ID" value="GAF72374.1"/>
    <property type="molecule type" value="Genomic_DNA"/>
</dbReference>
<dbReference type="Gene3D" id="2.60.40.1260">
    <property type="entry name" value="Lamin Tail domain"/>
    <property type="match status" value="1"/>
</dbReference>
<dbReference type="PROSITE" id="PS51841">
    <property type="entry name" value="LTD"/>
    <property type="match status" value="1"/>
</dbReference>
<feature type="non-terminal residue" evidence="2">
    <location>
        <position position="491"/>
    </location>
</feature>
<gene>
    <name evidence="2" type="ORF">S01H1_05291</name>
</gene>
<dbReference type="InterPro" id="IPR036415">
    <property type="entry name" value="Lamin_tail_dom_sf"/>
</dbReference>
<evidence type="ECO:0000259" key="1">
    <source>
        <dbReference type="PROSITE" id="PS51841"/>
    </source>
</evidence>
<feature type="non-terminal residue" evidence="2">
    <location>
        <position position="1"/>
    </location>
</feature>